<gene>
    <name evidence="4" type="ORF">PZE19_30580</name>
</gene>
<feature type="compositionally biased region" description="Low complexity" evidence="3">
    <location>
        <begin position="259"/>
        <end position="268"/>
    </location>
</feature>
<dbReference type="CDD" id="cd06533">
    <property type="entry name" value="Glyco_transf_WecG_TagA"/>
    <property type="match status" value="1"/>
</dbReference>
<evidence type="ECO:0000256" key="1">
    <source>
        <dbReference type="ARBA" id="ARBA00022676"/>
    </source>
</evidence>
<sequence length="274" mass="30254">MTDPVWVWGVPFAPMTLDETVAAIDALIEDGRPSYFITANLHYVMLTHQHPDLDPINRAAAFVLADGAPIVRAARGRPRPLPERVAGSDLIFHLCDLAARKGRRMFFLGAPEGVADEAAAKLTARYSGLQVVGTECPPFRKLSDEEHEALLSRIRAARPDILFVAFGQPKGERWISENLTRLGVPVAVQVGASLEFAAGRFARAPRWMQKTGLEWLFRLLQEPRRLATRYARNAAFLGRMRLREARRGPDLGPAPRPPAAASAATPHEASARER</sequence>
<keyword evidence="1" id="KW-0328">Glycosyltransferase</keyword>
<evidence type="ECO:0000313" key="4">
    <source>
        <dbReference type="EMBL" id="MDG3008134.1"/>
    </source>
</evidence>
<organism evidence="4 5">
    <name type="scientific">Paludisphaera mucosa</name>
    <dbReference type="NCBI Taxonomy" id="3030827"/>
    <lineage>
        <taxon>Bacteria</taxon>
        <taxon>Pseudomonadati</taxon>
        <taxon>Planctomycetota</taxon>
        <taxon>Planctomycetia</taxon>
        <taxon>Isosphaerales</taxon>
        <taxon>Isosphaeraceae</taxon>
        <taxon>Paludisphaera</taxon>
    </lineage>
</organism>
<accession>A0ABT6FKP2</accession>
<name>A0ABT6FKP2_9BACT</name>
<feature type="region of interest" description="Disordered" evidence="3">
    <location>
        <begin position="246"/>
        <end position="274"/>
    </location>
</feature>
<evidence type="ECO:0000256" key="2">
    <source>
        <dbReference type="ARBA" id="ARBA00022679"/>
    </source>
</evidence>
<dbReference type="PANTHER" id="PTHR34136">
    <property type="match status" value="1"/>
</dbReference>
<proteinExistence type="predicted"/>
<dbReference type="NCBIfam" id="TIGR00696">
    <property type="entry name" value="wecG_tagA_cpsF"/>
    <property type="match status" value="1"/>
</dbReference>
<dbReference type="InterPro" id="IPR004629">
    <property type="entry name" value="WecG_TagA_CpsF"/>
</dbReference>
<dbReference type="PANTHER" id="PTHR34136:SF1">
    <property type="entry name" value="UDP-N-ACETYL-D-MANNOSAMINURONIC ACID TRANSFERASE"/>
    <property type="match status" value="1"/>
</dbReference>
<evidence type="ECO:0000313" key="5">
    <source>
        <dbReference type="Proteomes" id="UP001216907"/>
    </source>
</evidence>
<protein>
    <submittedName>
        <fullName evidence="4">WecB/TagA/CpsF family glycosyltransferase</fullName>
    </submittedName>
</protein>
<dbReference type="EMBL" id="JARRAG010000003">
    <property type="protein sequence ID" value="MDG3008134.1"/>
    <property type="molecule type" value="Genomic_DNA"/>
</dbReference>
<reference evidence="4 5" key="1">
    <citation type="submission" date="2023-03" db="EMBL/GenBank/DDBJ databases">
        <title>Paludisphaera mucosa sp. nov. a novel planctomycete from northern fen.</title>
        <authorList>
            <person name="Ivanova A."/>
        </authorList>
    </citation>
    <scope>NUCLEOTIDE SEQUENCE [LARGE SCALE GENOMIC DNA]</scope>
    <source>
        <strain evidence="4 5">Pla2</strain>
    </source>
</reference>
<comment type="caution">
    <text evidence="4">The sequence shown here is derived from an EMBL/GenBank/DDBJ whole genome shotgun (WGS) entry which is preliminary data.</text>
</comment>
<dbReference type="Pfam" id="PF03808">
    <property type="entry name" value="Glyco_tran_WecG"/>
    <property type="match status" value="1"/>
</dbReference>
<dbReference type="RefSeq" id="WP_277864461.1">
    <property type="nucleotide sequence ID" value="NZ_JARRAG010000003.1"/>
</dbReference>
<keyword evidence="5" id="KW-1185">Reference proteome</keyword>
<keyword evidence="2" id="KW-0808">Transferase</keyword>
<dbReference type="Proteomes" id="UP001216907">
    <property type="component" value="Unassembled WGS sequence"/>
</dbReference>
<evidence type="ECO:0000256" key="3">
    <source>
        <dbReference type="SAM" id="MobiDB-lite"/>
    </source>
</evidence>